<evidence type="ECO:0000259" key="3">
    <source>
        <dbReference type="Pfam" id="PF20990"/>
    </source>
</evidence>
<reference evidence="4 5" key="1">
    <citation type="submission" date="2016-10" db="EMBL/GenBank/DDBJ databases">
        <authorList>
            <person name="de Groot N.N."/>
        </authorList>
    </citation>
    <scope>NUCLEOTIDE SEQUENCE [LARGE SCALE GENOMIC DNA]</scope>
    <source>
        <strain evidence="4 5">DSM 44637</strain>
    </source>
</reference>
<evidence type="ECO:0000256" key="1">
    <source>
        <dbReference type="SAM" id="Phobius"/>
    </source>
</evidence>
<feature type="transmembrane region" description="Helical" evidence="1">
    <location>
        <begin position="399"/>
        <end position="418"/>
    </location>
</feature>
<feature type="transmembrane region" description="Helical" evidence="1">
    <location>
        <begin position="239"/>
        <end position="257"/>
    </location>
</feature>
<dbReference type="OrthoDB" id="143710at2"/>
<dbReference type="RefSeq" id="WP_093575674.1">
    <property type="nucleotide sequence ID" value="NZ_FOWC01000010.1"/>
</dbReference>
<evidence type="ECO:0000313" key="4">
    <source>
        <dbReference type="EMBL" id="SFQ28931.1"/>
    </source>
</evidence>
<gene>
    <name evidence="4" type="ORF">SAMN05421854_110123</name>
</gene>
<dbReference type="Pfam" id="PF20990">
    <property type="entry name" value="DUF2207_C"/>
    <property type="match status" value="1"/>
</dbReference>
<evidence type="ECO:0000313" key="5">
    <source>
        <dbReference type="Proteomes" id="UP000199137"/>
    </source>
</evidence>
<feature type="domain" description="Predicted membrane protein YciQ-like C-terminal" evidence="3">
    <location>
        <begin position="285"/>
        <end position="503"/>
    </location>
</feature>
<dbReference type="STRING" id="112413.SAMN05421854_110123"/>
<keyword evidence="1" id="KW-0472">Membrane</keyword>
<evidence type="ECO:0000256" key="2">
    <source>
        <dbReference type="SAM" id="SignalP"/>
    </source>
</evidence>
<feature type="transmembrane region" description="Helical" evidence="1">
    <location>
        <begin position="424"/>
        <end position="444"/>
    </location>
</feature>
<sequence>MARKWVSAAAVAVLTVLTGIAPAAAYPGQGTHSAGGASPVSDAVADIGLKLLRDGGLQVTEKITVPDGGRLAADLPLRVPGDGGPDRVYTVRSAVLTRASASAWTDDRLGLTFPSGESTVVFTADGALSDVGGGQLLRWPALGGFDQPVREVRVSLLAPERPGEPVACVVGGRQACTHAEIDGTGVLRAQQRGLRAGDLMEVSATLPPGTAPANAQAAPRLAAEEATAGPFSFGPAEDAALVALVTLVTTANVVVWLRRRAAAAAGADVAVHVLAHRDGRTVFASPDGVLPGQVGTVADGSADPEDIAATVLDLAVRNYLWLAELPGPDWQISRGSPPGGDLREYERLVLEALLPEGTDTVLLSRAHGAGTAAIRDAMYRDVVASGWFSRRPDLPAGRLALPGMLLCALGAAATAVLAVTVGHALLGVAVAIAGLGLGAARALLPARTARGDAVAARITGLHRYLSAVRAEDIESPADRETVFSRSLPYAVALGETERWLAAFAGLDPADDRTPGLSWFGGLEADRDLARLRRQVPKFLSALNEVLARND</sequence>
<dbReference type="EMBL" id="FOWC01000010">
    <property type="protein sequence ID" value="SFQ28931.1"/>
    <property type="molecule type" value="Genomic_DNA"/>
</dbReference>
<feature type="chain" id="PRO_5039017088" evidence="2">
    <location>
        <begin position="24"/>
        <end position="550"/>
    </location>
</feature>
<name>A0A1I5XAH9_9PSEU</name>
<keyword evidence="1" id="KW-0812">Transmembrane</keyword>
<protein>
    <submittedName>
        <fullName evidence="4">Predicted membrane protein</fullName>
    </submittedName>
</protein>
<keyword evidence="1" id="KW-1133">Transmembrane helix</keyword>
<keyword evidence="2" id="KW-0732">Signal</keyword>
<dbReference type="AlphaFoldDB" id="A0A1I5XAH9"/>
<dbReference type="InterPro" id="IPR048389">
    <property type="entry name" value="YciQ-like_C"/>
</dbReference>
<proteinExistence type="predicted"/>
<feature type="signal peptide" evidence="2">
    <location>
        <begin position="1"/>
        <end position="23"/>
    </location>
</feature>
<organism evidence="4 5">
    <name type="scientific">Amycolatopsis rubida</name>
    <dbReference type="NCBI Taxonomy" id="112413"/>
    <lineage>
        <taxon>Bacteria</taxon>
        <taxon>Bacillati</taxon>
        <taxon>Actinomycetota</taxon>
        <taxon>Actinomycetes</taxon>
        <taxon>Pseudonocardiales</taxon>
        <taxon>Pseudonocardiaceae</taxon>
        <taxon>Amycolatopsis</taxon>
    </lineage>
</organism>
<accession>A0A1I5XAH9</accession>
<dbReference type="Proteomes" id="UP000199137">
    <property type="component" value="Unassembled WGS sequence"/>
</dbReference>